<name>A0AAY4CSI3_9TELE</name>
<accession>A0AAY4CSI3</accession>
<evidence type="ECO:0000256" key="1">
    <source>
        <dbReference type="SAM" id="MobiDB-lite"/>
    </source>
</evidence>
<dbReference type="PANTHER" id="PTHR15510">
    <property type="entry name" value="SPERM-ASSOCIATED ANTIGEN 8"/>
    <property type="match status" value="1"/>
</dbReference>
<feature type="region of interest" description="Disordered" evidence="1">
    <location>
        <begin position="179"/>
        <end position="228"/>
    </location>
</feature>
<feature type="compositionally biased region" description="Pro residues" evidence="1">
    <location>
        <begin position="208"/>
        <end position="219"/>
    </location>
</feature>
<sequence>MLRGDRTPSVMAGQREAASSGKCLHSTASLDQSEHSSHHRLKNGHTGIFTQVSTAKIDGLTSVKAAYTPPRLVGVRLTGSRKELLEKELFTKISEQTHAELNPAAPATDFCSTTRADYTVEGFNSVIPLPSKNHDYKTEQAITFWSENHRHVQGMTAVTTSDTPFRKNAFFSTPISEQLDDPMHHFSRNVPSPGCGGSIPSREIRQPSPQPPPPAPPAGPQGVPRTDWRYNFSSVSWVDPGASCRQDMCETPPQGGIRETSCPDARTTSTGSA</sequence>
<dbReference type="Proteomes" id="UP000694580">
    <property type="component" value="Chromosome 3"/>
</dbReference>
<dbReference type="InterPro" id="IPR026124">
    <property type="entry name" value="Sperm-assoc_Ag8"/>
</dbReference>
<reference evidence="2 3" key="1">
    <citation type="submission" date="2020-06" db="EMBL/GenBank/DDBJ databases">
        <authorList>
            <consortium name="Wellcome Sanger Institute Data Sharing"/>
        </authorList>
    </citation>
    <scope>NUCLEOTIDE SEQUENCE [LARGE SCALE GENOMIC DNA]</scope>
</reference>
<dbReference type="Ensembl" id="ENSDCDT00010045583.1">
    <property type="protein sequence ID" value="ENSDCDP00010036192.1"/>
    <property type="gene ID" value="ENSDCDG00010023746.1"/>
</dbReference>
<protein>
    <recommendedName>
        <fullName evidence="4">Sperm-associated antigen 8</fullName>
    </recommendedName>
</protein>
<dbReference type="GO" id="GO:0005737">
    <property type="term" value="C:cytoplasm"/>
    <property type="evidence" value="ECO:0007669"/>
    <property type="project" value="TreeGrafter"/>
</dbReference>
<dbReference type="PANTHER" id="PTHR15510:SF5">
    <property type="entry name" value="SPERM-ASSOCIATED ANTIGEN 8"/>
    <property type="match status" value="1"/>
</dbReference>
<dbReference type="GO" id="GO:0005634">
    <property type="term" value="C:nucleus"/>
    <property type="evidence" value="ECO:0007669"/>
    <property type="project" value="TreeGrafter"/>
</dbReference>
<dbReference type="GeneTree" id="ENSGT00640000091617"/>
<reference evidence="2" key="3">
    <citation type="submission" date="2025-09" db="UniProtKB">
        <authorList>
            <consortium name="Ensembl"/>
        </authorList>
    </citation>
    <scope>IDENTIFICATION</scope>
</reference>
<dbReference type="GO" id="GO:0045944">
    <property type="term" value="P:positive regulation of transcription by RNA polymerase II"/>
    <property type="evidence" value="ECO:0007669"/>
    <property type="project" value="TreeGrafter"/>
</dbReference>
<evidence type="ECO:0000313" key="3">
    <source>
        <dbReference type="Proteomes" id="UP000694580"/>
    </source>
</evidence>
<dbReference type="GO" id="GO:0008017">
    <property type="term" value="F:microtubule binding"/>
    <property type="evidence" value="ECO:0007669"/>
    <property type="project" value="InterPro"/>
</dbReference>
<organism evidence="2 3">
    <name type="scientific">Denticeps clupeoides</name>
    <name type="common">denticle herring</name>
    <dbReference type="NCBI Taxonomy" id="299321"/>
    <lineage>
        <taxon>Eukaryota</taxon>
        <taxon>Metazoa</taxon>
        <taxon>Chordata</taxon>
        <taxon>Craniata</taxon>
        <taxon>Vertebrata</taxon>
        <taxon>Euteleostomi</taxon>
        <taxon>Actinopterygii</taxon>
        <taxon>Neopterygii</taxon>
        <taxon>Teleostei</taxon>
        <taxon>Clupei</taxon>
        <taxon>Clupeiformes</taxon>
        <taxon>Denticipitoidei</taxon>
        <taxon>Denticipitidae</taxon>
        <taxon>Denticeps</taxon>
    </lineage>
</organism>
<feature type="region of interest" description="Disordered" evidence="1">
    <location>
        <begin position="241"/>
        <end position="273"/>
    </location>
</feature>
<evidence type="ECO:0008006" key="4">
    <source>
        <dbReference type="Google" id="ProtNLM"/>
    </source>
</evidence>
<dbReference type="Pfam" id="PF22584">
    <property type="entry name" value="CFAP143"/>
    <property type="match status" value="1"/>
</dbReference>
<evidence type="ECO:0000313" key="2">
    <source>
        <dbReference type="Ensembl" id="ENSDCDP00010036192.1"/>
    </source>
</evidence>
<gene>
    <name evidence="2" type="primary">SPAG8</name>
</gene>
<feature type="region of interest" description="Disordered" evidence="1">
    <location>
        <begin position="1"/>
        <end position="45"/>
    </location>
</feature>
<proteinExistence type="predicted"/>
<dbReference type="AlphaFoldDB" id="A0AAY4CSI3"/>
<keyword evidence="3" id="KW-1185">Reference proteome</keyword>
<reference evidence="2" key="2">
    <citation type="submission" date="2025-08" db="UniProtKB">
        <authorList>
            <consortium name="Ensembl"/>
        </authorList>
    </citation>
    <scope>IDENTIFICATION</scope>
</reference>